<feature type="transmembrane region" description="Helical" evidence="4">
    <location>
        <begin position="336"/>
        <end position="358"/>
    </location>
</feature>
<keyword evidence="1 4" id="KW-0812">Transmembrane</keyword>
<keyword evidence="2 4" id="KW-1133">Transmembrane helix</keyword>
<dbReference type="Gene3D" id="1.20.1250.20">
    <property type="entry name" value="MFS general substrate transporter like domains"/>
    <property type="match status" value="2"/>
</dbReference>
<keyword evidence="7" id="KW-1185">Reference proteome</keyword>
<dbReference type="InterPro" id="IPR036259">
    <property type="entry name" value="MFS_trans_sf"/>
</dbReference>
<proteinExistence type="predicted"/>
<dbReference type="InterPro" id="IPR020846">
    <property type="entry name" value="MFS_dom"/>
</dbReference>
<dbReference type="Pfam" id="PF07690">
    <property type="entry name" value="MFS_1"/>
    <property type="match status" value="1"/>
</dbReference>
<dbReference type="InterPro" id="IPR011701">
    <property type="entry name" value="MFS"/>
</dbReference>
<evidence type="ECO:0000313" key="7">
    <source>
        <dbReference type="Proteomes" id="UP000317648"/>
    </source>
</evidence>
<evidence type="ECO:0000256" key="4">
    <source>
        <dbReference type="SAM" id="Phobius"/>
    </source>
</evidence>
<evidence type="ECO:0000256" key="2">
    <source>
        <dbReference type="ARBA" id="ARBA00022989"/>
    </source>
</evidence>
<dbReference type="EMBL" id="CP036433">
    <property type="protein sequence ID" value="QDU92822.1"/>
    <property type="molecule type" value="Genomic_DNA"/>
</dbReference>
<evidence type="ECO:0000259" key="5">
    <source>
        <dbReference type="PROSITE" id="PS50850"/>
    </source>
</evidence>
<feature type="transmembrane region" description="Helical" evidence="4">
    <location>
        <begin position="189"/>
        <end position="211"/>
    </location>
</feature>
<reference evidence="6 7" key="1">
    <citation type="submission" date="2019-02" db="EMBL/GenBank/DDBJ databases">
        <title>Deep-cultivation of Planctomycetes and their phenomic and genomic characterization uncovers novel biology.</title>
        <authorList>
            <person name="Wiegand S."/>
            <person name="Jogler M."/>
            <person name="Boedeker C."/>
            <person name="Pinto D."/>
            <person name="Vollmers J."/>
            <person name="Rivas-Marin E."/>
            <person name="Kohn T."/>
            <person name="Peeters S.H."/>
            <person name="Heuer A."/>
            <person name="Rast P."/>
            <person name="Oberbeckmann S."/>
            <person name="Bunk B."/>
            <person name="Jeske O."/>
            <person name="Meyerdierks A."/>
            <person name="Storesund J.E."/>
            <person name="Kallscheuer N."/>
            <person name="Luecker S."/>
            <person name="Lage O.M."/>
            <person name="Pohl T."/>
            <person name="Merkel B.J."/>
            <person name="Hornburger P."/>
            <person name="Mueller R.-W."/>
            <person name="Bruemmer F."/>
            <person name="Labrenz M."/>
            <person name="Spormann A.M."/>
            <person name="Op den Camp H."/>
            <person name="Overmann J."/>
            <person name="Amann R."/>
            <person name="Jetten M.S.M."/>
            <person name="Mascher T."/>
            <person name="Medema M.H."/>
            <person name="Devos D.P."/>
            <person name="Kaster A.-K."/>
            <person name="Ovreas L."/>
            <person name="Rohde M."/>
            <person name="Galperin M.Y."/>
            <person name="Jogler C."/>
        </authorList>
    </citation>
    <scope>NUCLEOTIDE SEQUENCE [LARGE SCALE GENOMIC DNA]</scope>
    <source>
        <strain evidence="6 7">Pla85_3_4</strain>
    </source>
</reference>
<dbReference type="SUPFAM" id="SSF103473">
    <property type="entry name" value="MFS general substrate transporter"/>
    <property type="match status" value="1"/>
</dbReference>
<feature type="transmembrane region" description="Helical" evidence="4">
    <location>
        <begin position="74"/>
        <end position="92"/>
    </location>
</feature>
<accession>A0A518DLX4</accession>
<evidence type="ECO:0000256" key="3">
    <source>
        <dbReference type="ARBA" id="ARBA00023136"/>
    </source>
</evidence>
<feature type="transmembrane region" description="Helical" evidence="4">
    <location>
        <begin position="99"/>
        <end position="118"/>
    </location>
</feature>
<keyword evidence="3 4" id="KW-0472">Membrane</keyword>
<dbReference type="KEGG" id="lcre:Pla8534_05950"/>
<feature type="transmembrane region" description="Helical" evidence="4">
    <location>
        <begin position="159"/>
        <end position="183"/>
    </location>
</feature>
<dbReference type="InterPro" id="IPR050327">
    <property type="entry name" value="Proton-linked_MCT"/>
</dbReference>
<dbReference type="RefSeq" id="WP_145049107.1">
    <property type="nucleotide sequence ID" value="NZ_CP036433.1"/>
</dbReference>
<evidence type="ECO:0000313" key="6">
    <source>
        <dbReference type="EMBL" id="QDU92822.1"/>
    </source>
</evidence>
<feature type="transmembrane region" description="Helical" evidence="4">
    <location>
        <begin position="402"/>
        <end position="422"/>
    </location>
</feature>
<dbReference type="OrthoDB" id="182417at2"/>
<gene>
    <name evidence="6" type="ORF">Pla8534_05950</name>
</gene>
<feature type="transmembrane region" description="Helical" evidence="4">
    <location>
        <begin position="370"/>
        <end position="390"/>
    </location>
</feature>
<protein>
    <submittedName>
        <fullName evidence="6">Major Facilitator Superfamily protein</fullName>
    </submittedName>
</protein>
<dbReference type="PROSITE" id="PS50850">
    <property type="entry name" value="MFS"/>
    <property type="match status" value="1"/>
</dbReference>
<dbReference type="PANTHER" id="PTHR11360">
    <property type="entry name" value="MONOCARBOXYLATE TRANSPORTER"/>
    <property type="match status" value="1"/>
</dbReference>
<feature type="transmembrane region" description="Helical" evidence="4">
    <location>
        <begin position="247"/>
        <end position="268"/>
    </location>
</feature>
<dbReference type="AlphaFoldDB" id="A0A518DLX4"/>
<dbReference type="GO" id="GO:0022857">
    <property type="term" value="F:transmembrane transporter activity"/>
    <property type="evidence" value="ECO:0007669"/>
    <property type="project" value="InterPro"/>
</dbReference>
<feature type="transmembrane region" description="Helical" evidence="4">
    <location>
        <begin position="310"/>
        <end position="330"/>
    </location>
</feature>
<sequence length="446" mass="46113">MNAKLSSSTISPPGEPRVAPRGNYSRAAGAGVLVSAALAMAATLPGRTHGLGLITTRLLADFPSIEATQFAQINLAATLIGSLFCFPCGWLLDRFGVRLVLGAVLLSLAGSVLAMSYAESAAALLATITLTRALGQSMLSVVSITMLGKWFRGNNGPAMGTYAVLMTLLMAVGTGVLAVRVASAGWRTAWLEMAAVLLLVAVIAWLLALPFRRRQKEDVNRLEVEETTDAAAPPSATLIDALGTSCFWVFALSISLFGFSSAGISLFQQLILAERGLPESVYHTVLIVGLLCGMVANLAGGWLATRFSLAPLLGVAMALLAGSLAALPLLQTVWQAWVQAIVGGVAGGLITVLFFAVWSHAFGPRNLGRIQAAAQMMTVLASATGPLAVASGQETWGSFAPVLYGLAGVAGLLALGAFFVPVPCAAQGSWQEPAAAGHPRVSPESS</sequence>
<feature type="domain" description="Major facilitator superfamily (MFS) profile" evidence="5">
    <location>
        <begin position="34"/>
        <end position="425"/>
    </location>
</feature>
<dbReference type="Proteomes" id="UP000317648">
    <property type="component" value="Chromosome"/>
</dbReference>
<feature type="transmembrane region" description="Helical" evidence="4">
    <location>
        <begin position="124"/>
        <end position="147"/>
    </location>
</feature>
<evidence type="ECO:0000256" key="1">
    <source>
        <dbReference type="ARBA" id="ARBA00022692"/>
    </source>
</evidence>
<feature type="transmembrane region" description="Helical" evidence="4">
    <location>
        <begin position="280"/>
        <end position="303"/>
    </location>
</feature>
<name>A0A518DLX4_9BACT</name>
<dbReference type="PANTHER" id="PTHR11360:SF308">
    <property type="entry name" value="BLL3089 PROTEIN"/>
    <property type="match status" value="1"/>
</dbReference>
<organism evidence="6 7">
    <name type="scientific">Lignipirellula cremea</name>
    <dbReference type="NCBI Taxonomy" id="2528010"/>
    <lineage>
        <taxon>Bacteria</taxon>
        <taxon>Pseudomonadati</taxon>
        <taxon>Planctomycetota</taxon>
        <taxon>Planctomycetia</taxon>
        <taxon>Pirellulales</taxon>
        <taxon>Pirellulaceae</taxon>
        <taxon>Lignipirellula</taxon>
    </lineage>
</organism>